<dbReference type="Pfam" id="PF00501">
    <property type="entry name" value="AMP-binding"/>
    <property type="match status" value="1"/>
</dbReference>
<dbReference type="InterPro" id="IPR020845">
    <property type="entry name" value="AMP-binding_CS"/>
</dbReference>
<sequence length="520" mass="56823">MYYTQALHRAAQQHPQRIASIFGERRRTYAELTDRVARLAGALQGLGMAPGDRIAMLSLNSDRYFEYLFAVPWGGGVLNPCNIRWSVAEILYSLEDSGSSMLLVDDAFLPMARTLMAESGTLRRVIYCGDDETPAGMLDYEALIAGHEPVEDRVRRGDDLLGVFYTGGTTGFPKGVMISHEGMGCSTLALHAELGPSLDGGVYLHAAPMFHLADMAGGGVHWLAGNTHVVVPMFGAEAVIDAIEQHRVTHTLLVPTMIQMLVDHPSLQQGRDLYSLRTIIYGASPISEAVLERAMARLPGIDFVQAYGMTEMSPLIAVNPAWTHRPEHRACGKLRAAGRSGLCVQVRIVDGDGNEVPRGTIGEIAARGPNMMLGYWDNQEATDAVVRNGWMHTGDGAWMDEDGFIFIVDRVKDMIVTGGENVYSVEVENAVLKHPAVFQCAVIGIPDDRWGELVHACVVLNPGMTLELDELVGHCKQHVANYKCPRSLEILESLPMSGAGKIVKNSLRDRHWAGQARRVG</sequence>
<comment type="caution">
    <text evidence="3">The sequence shown here is derived from an EMBL/GenBank/DDBJ whole genome shotgun (WGS) entry which is preliminary data.</text>
</comment>
<dbReference type="InterPro" id="IPR000873">
    <property type="entry name" value="AMP-dep_synth/lig_dom"/>
</dbReference>
<proteinExistence type="predicted"/>
<evidence type="ECO:0000313" key="4">
    <source>
        <dbReference type="Proteomes" id="UP000669060"/>
    </source>
</evidence>
<dbReference type="SUPFAM" id="SSF56801">
    <property type="entry name" value="Acetyl-CoA synthetase-like"/>
    <property type="match status" value="1"/>
</dbReference>
<dbReference type="Gene3D" id="3.30.300.30">
    <property type="match status" value="1"/>
</dbReference>
<keyword evidence="4" id="KW-1185">Reference proteome</keyword>
<feature type="domain" description="AMP-dependent synthetase/ligase" evidence="1">
    <location>
        <begin position="8"/>
        <end position="376"/>
    </location>
</feature>
<accession>A0ABS3TJ22</accession>
<dbReference type="InterPro" id="IPR025110">
    <property type="entry name" value="AMP-bd_C"/>
</dbReference>
<evidence type="ECO:0000259" key="2">
    <source>
        <dbReference type="Pfam" id="PF13193"/>
    </source>
</evidence>
<dbReference type="GO" id="GO:0016874">
    <property type="term" value="F:ligase activity"/>
    <property type="evidence" value="ECO:0007669"/>
    <property type="project" value="UniProtKB-KW"/>
</dbReference>
<dbReference type="PANTHER" id="PTHR43767">
    <property type="entry name" value="LONG-CHAIN-FATTY-ACID--COA LIGASE"/>
    <property type="match status" value="1"/>
</dbReference>
<dbReference type="Proteomes" id="UP000669060">
    <property type="component" value="Unassembled WGS sequence"/>
</dbReference>
<dbReference type="EMBL" id="JAELYA010000001">
    <property type="protein sequence ID" value="MBO3273655.1"/>
    <property type="molecule type" value="Genomic_DNA"/>
</dbReference>
<evidence type="ECO:0000313" key="3">
    <source>
        <dbReference type="EMBL" id="MBO3273655.1"/>
    </source>
</evidence>
<dbReference type="InterPro" id="IPR042099">
    <property type="entry name" value="ANL_N_sf"/>
</dbReference>
<dbReference type="CDD" id="cd17631">
    <property type="entry name" value="FACL_FadD13-like"/>
    <property type="match status" value="1"/>
</dbReference>
<dbReference type="NCBIfam" id="NF004837">
    <property type="entry name" value="PRK06187.1"/>
    <property type="match status" value="1"/>
</dbReference>
<dbReference type="InterPro" id="IPR050237">
    <property type="entry name" value="ATP-dep_AMP-bd_enzyme"/>
</dbReference>
<dbReference type="InterPro" id="IPR045851">
    <property type="entry name" value="AMP-bd_C_sf"/>
</dbReference>
<dbReference type="PROSITE" id="PS00455">
    <property type="entry name" value="AMP_BINDING"/>
    <property type="match status" value="1"/>
</dbReference>
<reference evidence="3 4" key="1">
    <citation type="submission" date="2020-12" db="EMBL/GenBank/DDBJ databases">
        <title>Pseudomonas schmalbachii sp. nov. isolated from millipede gut.</title>
        <authorList>
            <person name="Shelomi M."/>
        </authorList>
    </citation>
    <scope>NUCLEOTIDE SEQUENCE [LARGE SCALE GENOMIC DNA]</scope>
    <source>
        <strain evidence="3 4">Milli4</strain>
    </source>
</reference>
<gene>
    <name evidence="3" type="ORF">JFY56_00260</name>
</gene>
<keyword evidence="3" id="KW-0436">Ligase</keyword>
<dbReference type="Gene3D" id="3.40.50.12780">
    <property type="entry name" value="N-terminal domain of ligase-like"/>
    <property type="match status" value="1"/>
</dbReference>
<dbReference type="PANTHER" id="PTHR43767:SF1">
    <property type="entry name" value="NONRIBOSOMAL PEPTIDE SYNTHASE PES1 (EUROFUNG)-RELATED"/>
    <property type="match status" value="1"/>
</dbReference>
<feature type="domain" description="AMP-binding enzyme C-terminal" evidence="2">
    <location>
        <begin position="426"/>
        <end position="501"/>
    </location>
</feature>
<evidence type="ECO:0000259" key="1">
    <source>
        <dbReference type="Pfam" id="PF00501"/>
    </source>
</evidence>
<name>A0ABS3TJ22_9PSED</name>
<protein>
    <submittedName>
        <fullName evidence="3">Long-chain-fatty-acid--CoA ligase</fullName>
    </submittedName>
</protein>
<organism evidence="3 4">
    <name type="scientific">Pseudomonas schmalbachii</name>
    <dbReference type="NCBI Taxonomy" id="2816993"/>
    <lineage>
        <taxon>Bacteria</taxon>
        <taxon>Pseudomonadati</taxon>
        <taxon>Pseudomonadota</taxon>
        <taxon>Gammaproteobacteria</taxon>
        <taxon>Pseudomonadales</taxon>
        <taxon>Pseudomonadaceae</taxon>
        <taxon>Pseudomonas</taxon>
    </lineage>
</organism>
<dbReference type="RefSeq" id="WP_208311488.1">
    <property type="nucleotide sequence ID" value="NZ_JAELYA010000001.1"/>
</dbReference>
<dbReference type="Pfam" id="PF13193">
    <property type="entry name" value="AMP-binding_C"/>
    <property type="match status" value="1"/>
</dbReference>